<keyword evidence="7" id="KW-0349">Heme</keyword>
<dbReference type="SUPFAM" id="SSF55856">
    <property type="entry name" value="Cytochrome b5-like heme/steroid binding domain"/>
    <property type="match status" value="1"/>
</dbReference>
<dbReference type="InterPro" id="IPR036400">
    <property type="entry name" value="Cyt_B5-like_heme/steroid_sf"/>
</dbReference>
<comment type="pathway">
    <text evidence="2">Lipid metabolism; sphingolipid metabolism.</text>
</comment>
<keyword evidence="13" id="KW-0408">Iron</keyword>
<evidence type="ECO:0000256" key="2">
    <source>
        <dbReference type="ARBA" id="ARBA00004760"/>
    </source>
</evidence>
<dbReference type="InterPro" id="IPR012171">
    <property type="entry name" value="Fatty_acid_desaturase"/>
</dbReference>
<dbReference type="EMBL" id="KZ678129">
    <property type="protein sequence ID" value="PSN73277.1"/>
    <property type="molecule type" value="Genomic_DNA"/>
</dbReference>
<organism evidence="18 19">
    <name type="scientific">Corynespora cassiicola Philippines</name>
    <dbReference type="NCBI Taxonomy" id="1448308"/>
    <lineage>
        <taxon>Eukaryota</taxon>
        <taxon>Fungi</taxon>
        <taxon>Dikarya</taxon>
        <taxon>Ascomycota</taxon>
        <taxon>Pezizomycotina</taxon>
        <taxon>Dothideomycetes</taxon>
        <taxon>Pleosporomycetidae</taxon>
        <taxon>Pleosporales</taxon>
        <taxon>Corynesporascaceae</taxon>
        <taxon>Corynespora</taxon>
    </lineage>
</organism>
<dbReference type="InterPro" id="IPR005804">
    <property type="entry name" value="FA_desaturase_dom"/>
</dbReference>
<comment type="similarity">
    <text evidence="4">Belongs to the fatty acid desaturase type 1 family.</text>
</comment>
<evidence type="ECO:0000259" key="17">
    <source>
        <dbReference type="PROSITE" id="PS50255"/>
    </source>
</evidence>
<dbReference type="Proteomes" id="UP000240883">
    <property type="component" value="Unassembled WGS sequence"/>
</dbReference>
<evidence type="ECO:0000256" key="9">
    <source>
        <dbReference type="ARBA" id="ARBA00022723"/>
    </source>
</evidence>
<dbReference type="STRING" id="1448308.A0A2T2P6E5"/>
<evidence type="ECO:0000256" key="8">
    <source>
        <dbReference type="ARBA" id="ARBA00022692"/>
    </source>
</evidence>
<evidence type="ECO:0000256" key="13">
    <source>
        <dbReference type="ARBA" id="ARBA00023004"/>
    </source>
</evidence>
<evidence type="ECO:0000256" key="4">
    <source>
        <dbReference type="ARBA" id="ARBA00009295"/>
    </source>
</evidence>
<gene>
    <name evidence="18" type="ORF">BS50DRAFT_184302</name>
</gene>
<evidence type="ECO:0000313" key="19">
    <source>
        <dbReference type="Proteomes" id="UP000240883"/>
    </source>
</evidence>
<evidence type="ECO:0000256" key="15">
    <source>
        <dbReference type="ARBA" id="ARBA00023136"/>
    </source>
</evidence>
<keyword evidence="15 16" id="KW-0472">Membrane</keyword>
<dbReference type="PANTHER" id="PTHR19353:SF30">
    <property type="entry name" value="DELTA 8-(E)-SPHINGOLIPID DESATURASE"/>
    <property type="match status" value="1"/>
</dbReference>
<evidence type="ECO:0000256" key="10">
    <source>
        <dbReference type="ARBA" id="ARBA00022919"/>
    </source>
</evidence>
<dbReference type="GO" id="GO:0016020">
    <property type="term" value="C:membrane"/>
    <property type="evidence" value="ECO:0007669"/>
    <property type="project" value="UniProtKB-SubCell"/>
</dbReference>
<dbReference type="PROSITE" id="PS50255">
    <property type="entry name" value="CYTOCHROME_B5_2"/>
    <property type="match status" value="1"/>
</dbReference>
<name>A0A2T2P6E5_CORCC</name>
<comment type="pathway">
    <text evidence="3">Sphingolipid metabolism.</text>
</comment>
<dbReference type="GO" id="GO:0006665">
    <property type="term" value="P:sphingolipid metabolic process"/>
    <property type="evidence" value="ECO:0007669"/>
    <property type="project" value="UniProtKB-UniPathway"/>
</dbReference>
<keyword evidence="11 16" id="KW-1133">Transmembrane helix</keyword>
<keyword evidence="19" id="KW-1185">Reference proteome</keyword>
<evidence type="ECO:0000256" key="7">
    <source>
        <dbReference type="ARBA" id="ARBA00022617"/>
    </source>
</evidence>
<dbReference type="Pfam" id="PF00487">
    <property type="entry name" value="FA_desaturase"/>
    <property type="match status" value="1"/>
</dbReference>
<comment type="subcellular location">
    <subcellularLocation>
        <location evidence="1">Membrane</location>
        <topology evidence="1">Multi-pass membrane protein</topology>
    </subcellularLocation>
</comment>
<dbReference type="Pfam" id="PF00173">
    <property type="entry name" value="Cyt-b5"/>
    <property type="match status" value="1"/>
</dbReference>
<protein>
    <recommendedName>
        <fullName evidence="6">Delta 8-(E)-sphingolipid desaturase</fullName>
        <ecNumber evidence="5">1.14.19.18</ecNumber>
    </recommendedName>
</protein>
<evidence type="ECO:0000256" key="12">
    <source>
        <dbReference type="ARBA" id="ARBA00023002"/>
    </source>
</evidence>
<dbReference type="UniPathway" id="UPA00222"/>
<keyword evidence="14" id="KW-0443">Lipid metabolism</keyword>
<evidence type="ECO:0000256" key="3">
    <source>
        <dbReference type="ARBA" id="ARBA00004991"/>
    </source>
</evidence>
<feature type="domain" description="Cytochrome b5 heme-binding" evidence="17">
    <location>
        <begin position="4"/>
        <end position="79"/>
    </location>
</feature>
<evidence type="ECO:0000256" key="14">
    <source>
        <dbReference type="ARBA" id="ARBA00023098"/>
    </source>
</evidence>
<proteinExistence type="inferred from homology"/>
<evidence type="ECO:0000256" key="1">
    <source>
        <dbReference type="ARBA" id="ARBA00004141"/>
    </source>
</evidence>
<evidence type="ECO:0000256" key="11">
    <source>
        <dbReference type="ARBA" id="ARBA00022989"/>
    </source>
</evidence>
<evidence type="ECO:0000313" key="18">
    <source>
        <dbReference type="EMBL" id="PSN73277.1"/>
    </source>
</evidence>
<dbReference type="CDD" id="cd03506">
    <property type="entry name" value="Delta6-FADS-like"/>
    <property type="match status" value="1"/>
</dbReference>
<dbReference type="EC" id="1.14.19.18" evidence="5"/>
<dbReference type="Gene3D" id="3.10.120.10">
    <property type="entry name" value="Cytochrome b5-like heme/steroid binding domain"/>
    <property type="match status" value="1"/>
</dbReference>
<dbReference type="GO" id="GO:0016717">
    <property type="term" value="F:oxidoreductase activity, acting on paired donors, with oxidation of a pair of donors resulting in the reduction of molecular oxygen to two molecules of water"/>
    <property type="evidence" value="ECO:0007669"/>
    <property type="project" value="TreeGrafter"/>
</dbReference>
<keyword evidence="12" id="KW-0560">Oxidoreductase</keyword>
<dbReference type="PANTHER" id="PTHR19353">
    <property type="entry name" value="FATTY ACID DESATURASE 2"/>
    <property type="match status" value="1"/>
</dbReference>
<reference evidence="18 19" key="1">
    <citation type="journal article" date="2018" name="Front. Microbiol.">
        <title>Genome-Wide Analysis of Corynespora cassiicola Leaf Fall Disease Putative Effectors.</title>
        <authorList>
            <person name="Lopez D."/>
            <person name="Ribeiro S."/>
            <person name="Label P."/>
            <person name="Fumanal B."/>
            <person name="Venisse J.S."/>
            <person name="Kohler A."/>
            <person name="de Oliveira R.R."/>
            <person name="Labutti K."/>
            <person name="Lipzen A."/>
            <person name="Lail K."/>
            <person name="Bauer D."/>
            <person name="Ohm R.A."/>
            <person name="Barry K.W."/>
            <person name="Spatafora J."/>
            <person name="Grigoriev I.V."/>
            <person name="Martin F.M."/>
            <person name="Pujade-Renaud V."/>
        </authorList>
    </citation>
    <scope>NUCLEOTIDE SEQUENCE [LARGE SCALE GENOMIC DNA]</scope>
    <source>
        <strain evidence="18 19">Philippines</strain>
    </source>
</reference>
<feature type="transmembrane region" description="Helical" evidence="16">
    <location>
        <begin position="231"/>
        <end position="257"/>
    </location>
</feature>
<evidence type="ECO:0000256" key="5">
    <source>
        <dbReference type="ARBA" id="ARBA00012019"/>
    </source>
</evidence>
<evidence type="ECO:0000256" key="6">
    <source>
        <dbReference type="ARBA" id="ARBA00016939"/>
    </source>
</evidence>
<evidence type="ECO:0000256" key="16">
    <source>
        <dbReference type="SAM" id="Phobius"/>
    </source>
</evidence>
<dbReference type="OrthoDB" id="260091at2759"/>
<dbReference type="SMART" id="SM01117">
    <property type="entry name" value="Cyt-b5"/>
    <property type="match status" value="1"/>
</dbReference>
<keyword evidence="10" id="KW-0746">Sphingolipid metabolism</keyword>
<dbReference type="GO" id="GO:0046872">
    <property type="term" value="F:metal ion binding"/>
    <property type="evidence" value="ECO:0007669"/>
    <property type="project" value="UniProtKB-KW"/>
</dbReference>
<dbReference type="PIRSF" id="PIRSF015921">
    <property type="entry name" value="FA_sphinglp_des"/>
    <property type="match status" value="1"/>
</dbReference>
<dbReference type="AlphaFoldDB" id="A0A2T2P6E5"/>
<keyword evidence="9" id="KW-0479">Metal-binding</keyword>
<dbReference type="InterPro" id="IPR001199">
    <property type="entry name" value="Cyt_B5-like_heme/steroid-bd"/>
</dbReference>
<sequence>MSRQQTISPAEIERLIGQNEPVVIHEGYALNLGKWIDNHPGGRLAILHMVGRDATDEINIYHSNKALLMMKQYRIGRIQTPWTNLDPPIRSLNALENQKLQEKQAGPTGHGHGPRRSVDLSKVTAIISKQLKPNKDASVCRSRATTPDPEKQALLDTVTTDPVSDKKSHRERYATECEDKEIEDGLRENPSLDAATQQAIILDYRALHERIKEEGLYQCRYSEYAKESVRYGILFAAFLYLLHCKWYITSALFLGLFWQQIMFTAHDAGHRGITGSFVPDTLIGAFIADFCCGLSIGWWKSSHNVHHLVTNMPEHDPDIQNIPLFSTSPTYFKSVLSSFYNFQFVWDAAADFLVPLQKYTYYPVMAVARFNLYMLSWLHLCSPRAAQLGAAWWTRPVEIVFMACYWYLFGYRLVWLTLPNWPVRIGFVLASHIVTMVLHVQITLSHWGMPTADLGPEESFPQRQLRTTMDVECPAWLDWVHGGLQFQAVHHLFPRVPRHNLRRGQELVREFCEKTGVKYHCYGFVKGNGIVLNRLEEVAKMVKMMVDCQKDMAETGESGLH</sequence>
<accession>A0A2T2P6E5</accession>
<keyword evidence="8 16" id="KW-0812">Transmembrane</keyword>